<keyword evidence="4" id="KW-1185">Reference proteome</keyword>
<evidence type="ECO:0000256" key="1">
    <source>
        <dbReference type="SAM" id="SignalP"/>
    </source>
</evidence>
<proteinExistence type="predicted"/>
<feature type="chain" id="PRO_5031368267" description="Ricin B lectin domain-containing protein" evidence="1">
    <location>
        <begin position="28"/>
        <end position="184"/>
    </location>
</feature>
<evidence type="ECO:0000313" key="3">
    <source>
        <dbReference type="EMBL" id="MBB4915017.1"/>
    </source>
</evidence>
<dbReference type="Pfam" id="PF14200">
    <property type="entry name" value="RicinB_lectin_2"/>
    <property type="match status" value="1"/>
</dbReference>
<dbReference type="Gene3D" id="2.80.10.50">
    <property type="match status" value="1"/>
</dbReference>
<feature type="signal peptide" evidence="1">
    <location>
        <begin position="1"/>
        <end position="27"/>
    </location>
</feature>
<dbReference type="PROSITE" id="PS50231">
    <property type="entry name" value="RICIN_B_LECTIN"/>
    <property type="match status" value="1"/>
</dbReference>
<dbReference type="CDD" id="cd00161">
    <property type="entry name" value="beta-trefoil_Ricin-like"/>
    <property type="match status" value="1"/>
</dbReference>
<dbReference type="SUPFAM" id="SSF50370">
    <property type="entry name" value="Ricin B-like lectins"/>
    <property type="match status" value="1"/>
</dbReference>
<feature type="domain" description="Ricin B lectin" evidence="2">
    <location>
        <begin position="72"/>
        <end position="126"/>
    </location>
</feature>
<protein>
    <recommendedName>
        <fullName evidence="2">Ricin B lectin domain-containing protein</fullName>
    </recommendedName>
</protein>
<organism evidence="3 4">
    <name type="scientific">Streptosporangium saharense</name>
    <dbReference type="NCBI Taxonomy" id="1706840"/>
    <lineage>
        <taxon>Bacteria</taxon>
        <taxon>Bacillati</taxon>
        <taxon>Actinomycetota</taxon>
        <taxon>Actinomycetes</taxon>
        <taxon>Streptosporangiales</taxon>
        <taxon>Streptosporangiaceae</taxon>
        <taxon>Streptosporangium</taxon>
    </lineage>
</organism>
<dbReference type="InterPro" id="IPR035992">
    <property type="entry name" value="Ricin_B-like_lectins"/>
</dbReference>
<dbReference type="Proteomes" id="UP000552644">
    <property type="component" value="Unassembled WGS sequence"/>
</dbReference>
<dbReference type="RefSeq" id="WP_184713739.1">
    <property type="nucleotide sequence ID" value="NZ_JACHJP010000002.1"/>
</dbReference>
<accession>A0A7W7QK49</accession>
<evidence type="ECO:0000313" key="4">
    <source>
        <dbReference type="Proteomes" id="UP000552644"/>
    </source>
</evidence>
<sequence length="184" mass="20597">MPTTSQIVCAVAVLIAAALICAPAAHADPPQTNRELISRMDGSRLAILGDSLADGAEAIALRHPRWRYRTVKWTYTVTEDGYYVIKNEAANKCLQPVTGLPKAADKVVVRTCNGSPLQDWSRRPEQGHSDHRTGWAAYRPRLNTTLALTLDTYQGPGSWDTLHLARDQNSTDRLWRFLREDESW</sequence>
<dbReference type="AlphaFoldDB" id="A0A7W7QK49"/>
<reference evidence="3 4" key="1">
    <citation type="submission" date="2020-08" db="EMBL/GenBank/DDBJ databases">
        <title>Genomic Encyclopedia of Type Strains, Phase III (KMG-III): the genomes of soil and plant-associated and newly described type strains.</title>
        <authorList>
            <person name="Whitman W."/>
        </authorList>
    </citation>
    <scope>NUCLEOTIDE SEQUENCE [LARGE SCALE GENOMIC DNA]</scope>
    <source>
        <strain evidence="3 4">CECT 8840</strain>
    </source>
</reference>
<gene>
    <name evidence="3" type="ORF">FHS44_002102</name>
</gene>
<keyword evidence="1" id="KW-0732">Signal</keyword>
<name>A0A7W7QK49_9ACTN</name>
<evidence type="ECO:0000259" key="2">
    <source>
        <dbReference type="Pfam" id="PF14200"/>
    </source>
</evidence>
<dbReference type="InterPro" id="IPR000772">
    <property type="entry name" value="Ricin_B_lectin"/>
</dbReference>
<dbReference type="EMBL" id="JACHJP010000002">
    <property type="protein sequence ID" value="MBB4915017.1"/>
    <property type="molecule type" value="Genomic_DNA"/>
</dbReference>
<comment type="caution">
    <text evidence="3">The sequence shown here is derived from an EMBL/GenBank/DDBJ whole genome shotgun (WGS) entry which is preliminary data.</text>
</comment>